<dbReference type="Pfam" id="PF00069">
    <property type="entry name" value="Pkinase"/>
    <property type="match status" value="1"/>
</dbReference>
<dbReference type="EMBL" id="CAJMWV010000409">
    <property type="protein sequence ID" value="CAE6394020.1"/>
    <property type="molecule type" value="Genomic_DNA"/>
</dbReference>
<dbReference type="AlphaFoldDB" id="A0A8H3A139"/>
<dbReference type="InterPro" id="IPR011009">
    <property type="entry name" value="Kinase-like_dom_sf"/>
</dbReference>
<dbReference type="InterPro" id="IPR051681">
    <property type="entry name" value="Ser/Thr_Kinases-Pseudokinases"/>
</dbReference>
<gene>
    <name evidence="2" type="ORF">RDB_LOCUS10384</name>
</gene>
<dbReference type="Proteomes" id="UP000663831">
    <property type="component" value="Unassembled WGS sequence"/>
</dbReference>
<proteinExistence type="predicted"/>
<organism evidence="2 3">
    <name type="scientific">Rhizoctonia solani</name>
    <dbReference type="NCBI Taxonomy" id="456999"/>
    <lineage>
        <taxon>Eukaryota</taxon>
        <taxon>Fungi</taxon>
        <taxon>Dikarya</taxon>
        <taxon>Basidiomycota</taxon>
        <taxon>Agaricomycotina</taxon>
        <taxon>Agaricomycetes</taxon>
        <taxon>Cantharellales</taxon>
        <taxon>Ceratobasidiaceae</taxon>
        <taxon>Rhizoctonia</taxon>
    </lineage>
</organism>
<evidence type="ECO:0000313" key="2">
    <source>
        <dbReference type="EMBL" id="CAE6394020.1"/>
    </source>
</evidence>
<comment type="caution">
    <text evidence="2">The sequence shown here is derived from an EMBL/GenBank/DDBJ whole genome shotgun (WGS) entry which is preliminary data.</text>
</comment>
<accession>A0A8H3A139</accession>
<protein>
    <recommendedName>
        <fullName evidence="1">Protein kinase domain-containing protein</fullName>
    </recommendedName>
</protein>
<dbReference type="GO" id="GO:0004674">
    <property type="term" value="F:protein serine/threonine kinase activity"/>
    <property type="evidence" value="ECO:0007669"/>
    <property type="project" value="TreeGrafter"/>
</dbReference>
<dbReference type="GO" id="GO:0005524">
    <property type="term" value="F:ATP binding"/>
    <property type="evidence" value="ECO:0007669"/>
    <property type="project" value="InterPro"/>
</dbReference>
<name>A0A8H3A139_9AGAM</name>
<dbReference type="PROSITE" id="PS50011">
    <property type="entry name" value="PROTEIN_KINASE_DOM"/>
    <property type="match status" value="1"/>
</dbReference>
<dbReference type="SUPFAM" id="SSF56112">
    <property type="entry name" value="Protein kinase-like (PK-like)"/>
    <property type="match status" value="1"/>
</dbReference>
<dbReference type="InterPro" id="IPR008271">
    <property type="entry name" value="Ser/Thr_kinase_AS"/>
</dbReference>
<dbReference type="InterPro" id="IPR000719">
    <property type="entry name" value="Prot_kinase_dom"/>
</dbReference>
<dbReference type="Gene3D" id="1.10.510.10">
    <property type="entry name" value="Transferase(Phosphotransferase) domain 1"/>
    <property type="match status" value="1"/>
</dbReference>
<dbReference type="PANTHER" id="PTHR44329">
    <property type="entry name" value="SERINE/THREONINE-PROTEIN KINASE TNNI3K-RELATED"/>
    <property type="match status" value="1"/>
</dbReference>
<dbReference type="PROSITE" id="PS00108">
    <property type="entry name" value="PROTEIN_KINASE_ST"/>
    <property type="match status" value="1"/>
</dbReference>
<evidence type="ECO:0000259" key="1">
    <source>
        <dbReference type="PROSITE" id="PS50011"/>
    </source>
</evidence>
<sequence>MDPNAYSKGYIATGGFGDIWKGELHDETAVAIKVWRFRALNEDPGKDIKCIQVAQGVEYLHNSNMIHGDLKAINVLVSPDHKLKLTDFDYSIMAESTLQFSQTTRMGGGTLRLQN</sequence>
<reference evidence="2" key="1">
    <citation type="submission" date="2021-01" db="EMBL/GenBank/DDBJ databases">
        <authorList>
            <person name="Kaushik A."/>
        </authorList>
    </citation>
    <scope>NUCLEOTIDE SEQUENCE</scope>
    <source>
        <strain evidence="2">AG3-1AP</strain>
    </source>
</reference>
<evidence type="ECO:0000313" key="3">
    <source>
        <dbReference type="Proteomes" id="UP000663831"/>
    </source>
</evidence>
<feature type="domain" description="Protein kinase" evidence="1">
    <location>
        <begin position="1"/>
        <end position="115"/>
    </location>
</feature>